<dbReference type="GO" id="GO:0004620">
    <property type="term" value="F:phospholipase activity"/>
    <property type="evidence" value="ECO:0007669"/>
    <property type="project" value="TreeGrafter"/>
</dbReference>
<dbReference type="PANTHER" id="PTHR23509:SF10">
    <property type="entry name" value="LD21067P"/>
    <property type="match status" value="1"/>
</dbReference>
<dbReference type="GO" id="GO:0046872">
    <property type="term" value="F:metal ion binding"/>
    <property type="evidence" value="ECO:0007669"/>
    <property type="project" value="InterPro"/>
</dbReference>
<dbReference type="PANTHER" id="PTHR23509">
    <property type="entry name" value="PA-PL1 PHOSPHOLIPASE FAMILY"/>
    <property type="match status" value="1"/>
</dbReference>
<feature type="domain" description="DDHD" evidence="2">
    <location>
        <begin position="123"/>
        <end position="255"/>
    </location>
</feature>
<reference evidence="4" key="1">
    <citation type="journal article" date="2018" name="Nat. Microbiol.">
        <title>Leveraging single-cell genomics to expand the fungal tree of life.</title>
        <authorList>
            <person name="Ahrendt S.R."/>
            <person name="Quandt C.A."/>
            <person name="Ciobanu D."/>
            <person name="Clum A."/>
            <person name="Salamov A."/>
            <person name="Andreopoulos B."/>
            <person name="Cheng J.F."/>
            <person name="Woyke T."/>
            <person name="Pelin A."/>
            <person name="Henrissat B."/>
            <person name="Reynolds N.K."/>
            <person name="Benny G.L."/>
            <person name="Smith M.E."/>
            <person name="James T.Y."/>
            <person name="Grigoriev I.V."/>
        </authorList>
    </citation>
    <scope>NUCLEOTIDE SEQUENCE [LARGE SCALE GENOMIC DNA]</scope>
    <source>
        <strain evidence="4">ATCC 52028</strain>
    </source>
</reference>
<sequence length="255" mass="27716">MTPKYRRQMCTEVAAELNRLYALWMQKNPDFNGKVSIYGHSLGSLLAFDILCNQPHPQPKSPNVVLHSASGVGPGVDLSDMFRQHAEAQAQGRSTAHATADTTATAEGSAPSPTAPQAPYPRLEFDVEHLIFVGSPLGLFLLLQGDQLTSDLILEMPLSHLKAPQKFSVPVAKRMYNLFHPHDPVAYRVEPLVNPRYSRVPPVALTYTKGGLKGTVLGIQGLSNEIASRSRTVLESVKVGIVSTTEGFMANASKM</sequence>
<gene>
    <name evidence="3" type="ORF">CAUPRSCDRAFT_12892</name>
</gene>
<evidence type="ECO:0000256" key="1">
    <source>
        <dbReference type="SAM" id="MobiDB-lite"/>
    </source>
</evidence>
<dbReference type="SUPFAM" id="SSF53474">
    <property type="entry name" value="alpha/beta-Hydrolases"/>
    <property type="match status" value="2"/>
</dbReference>
<dbReference type="Proteomes" id="UP000268535">
    <property type="component" value="Unassembled WGS sequence"/>
</dbReference>
<dbReference type="SMART" id="SM01127">
    <property type="entry name" value="DDHD"/>
    <property type="match status" value="1"/>
</dbReference>
<dbReference type="InterPro" id="IPR029058">
    <property type="entry name" value="AB_hydrolase_fold"/>
</dbReference>
<name>A0A4P9WRZ9_9FUNG</name>
<feature type="non-terminal residue" evidence="3">
    <location>
        <position position="255"/>
    </location>
</feature>
<organism evidence="3 4">
    <name type="scientific">Caulochytrium protostelioides</name>
    <dbReference type="NCBI Taxonomy" id="1555241"/>
    <lineage>
        <taxon>Eukaryota</taxon>
        <taxon>Fungi</taxon>
        <taxon>Fungi incertae sedis</taxon>
        <taxon>Chytridiomycota</taxon>
        <taxon>Chytridiomycota incertae sedis</taxon>
        <taxon>Chytridiomycetes</taxon>
        <taxon>Caulochytriales</taxon>
        <taxon>Caulochytriaceae</taxon>
        <taxon>Caulochytrium</taxon>
    </lineage>
</organism>
<dbReference type="InterPro" id="IPR058055">
    <property type="entry name" value="PA-PLA1"/>
</dbReference>
<evidence type="ECO:0000313" key="3">
    <source>
        <dbReference type="EMBL" id="RKO95412.1"/>
    </source>
</evidence>
<dbReference type="EMBL" id="ML011845">
    <property type="protein sequence ID" value="RKO95412.1"/>
    <property type="molecule type" value="Genomic_DNA"/>
</dbReference>
<feature type="region of interest" description="Disordered" evidence="1">
    <location>
        <begin position="86"/>
        <end position="119"/>
    </location>
</feature>
<dbReference type="Pfam" id="PF02862">
    <property type="entry name" value="DDHD"/>
    <property type="match status" value="1"/>
</dbReference>
<dbReference type="GO" id="GO:0005737">
    <property type="term" value="C:cytoplasm"/>
    <property type="evidence" value="ECO:0007669"/>
    <property type="project" value="TreeGrafter"/>
</dbReference>
<dbReference type="PROSITE" id="PS51043">
    <property type="entry name" value="DDHD"/>
    <property type="match status" value="1"/>
</dbReference>
<dbReference type="InterPro" id="IPR004177">
    <property type="entry name" value="DDHD_dom"/>
</dbReference>
<proteinExistence type="predicted"/>
<protein>
    <recommendedName>
        <fullName evidence="2">DDHD domain-containing protein</fullName>
    </recommendedName>
</protein>
<dbReference type="AlphaFoldDB" id="A0A4P9WRZ9"/>
<evidence type="ECO:0000313" key="4">
    <source>
        <dbReference type="Proteomes" id="UP000268535"/>
    </source>
</evidence>
<feature type="compositionally biased region" description="Low complexity" evidence="1">
    <location>
        <begin position="95"/>
        <end position="106"/>
    </location>
</feature>
<accession>A0A4P9WRZ9</accession>
<evidence type="ECO:0000259" key="2">
    <source>
        <dbReference type="PROSITE" id="PS51043"/>
    </source>
</evidence>